<protein>
    <submittedName>
        <fullName evidence="1">UPF0158 family protein</fullName>
    </submittedName>
</protein>
<evidence type="ECO:0000313" key="2">
    <source>
        <dbReference type="Proteomes" id="UP001298681"/>
    </source>
</evidence>
<name>A0ABS9MHX6_9FIRM</name>
<keyword evidence="2" id="KW-1185">Reference proteome</keyword>
<dbReference type="Pfam" id="PF03682">
    <property type="entry name" value="UPF0158"/>
    <property type="match status" value="1"/>
</dbReference>
<proteinExistence type="predicted"/>
<dbReference type="RefSeq" id="WP_071430700.1">
    <property type="nucleotide sequence ID" value="NZ_JAKNHQ010000003.1"/>
</dbReference>
<dbReference type="Proteomes" id="UP001298681">
    <property type="component" value="Unassembled WGS sequence"/>
</dbReference>
<reference evidence="1 2" key="1">
    <citation type="submission" date="2022-01" db="EMBL/GenBank/DDBJ databases">
        <title>Collection of gut derived symbiotic bacterial strains cultured from healthy donors.</title>
        <authorList>
            <person name="Lin H."/>
            <person name="Kohout C."/>
            <person name="Waligurski E."/>
            <person name="Pamer E.G."/>
        </authorList>
    </citation>
    <scope>NUCLEOTIDE SEQUENCE [LARGE SCALE GENOMIC DNA]</scope>
    <source>
        <strain evidence="1 2">DFI.7.58</strain>
    </source>
</reference>
<comment type="caution">
    <text evidence="1">The sequence shown here is derived from an EMBL/GenBank/DDBJ whole genome shotgun (WGS) entry which is preliminary data.</text>
</comment>
<dbReference type="GeneID" id="97380515"/>
<sequence length="138" mass="16301">MKIKLQTVIDAIEQASDAYTMLYDTKTNETVYLPDAWVTGETDEALAALVENEPKRFLHFPTKYDIHEYSIMDSFVDYLPPGRMKNELGAAIRGRGAFRRFKQTIRFHGIEQLWYDYQADAYRELAERWCRDNDVEYE</sequence>
<evidence type="ECO:0000313" key="1">
    <source>
        <dbReference type="EMBL" id="MCG4610034.1"/>
    </source>
</evidence>
<gene>
    <name evidence="1" type="ORF">L0P57_03655</name>
</gene>
<organism evidence="1 2">
    <name type="scientific">Anaeromassilibacillus senegalensis</name>
    <dbReference type="NCBI Taxonomy" id="1673717"/>
    <lineage>
        <taxon>Bacteria</taxon>
        <taxon>Bacillati</taxon>
        <taxon>Bacillota</taxon>
        <taxon>Clostridia</taxon>
        <taxon>Eubacteriales</taxon>
        <taxon>Acutalibacteraceae</taxon>
        <taxon>Anaeromassilibacillus</taxon>
    </lineage>
</organism>
<dbReference type="EMBL" id="JAKNHQ010000003">
    <property type="protein sequence ID" value="MCG4610034.1"/>
    <property type="molecule type" value="Genomic_DNA"/>
</dbReference>
<accession>A0ABS9MHX6</accession>
<dbReference type="InterPro" id="IPR005361">
    <property type="entry name" value="UPF0158"/>
</dbReference>